<dbReference type="GO" id="GO:0016020">
    <property type="term" value="C:membrane"/>
    <property type="evidence" value="ECO:0007669"/>
    <property type="project" value="UniProtKB-SubCell"/>
</dbReference>
<keyword evidence="4" id="KW-0735">Signal-anchor</keyword>
<evidence type="ECO:0000256" key="6">
    <source>
        <dbReference type="ARBA" id="ARBA00023136"/>
    </source>
</evidence>
<proteinExistence type="inferred from homology"/>
<evidence type="ECO:0008006" key="12">
    <source>
        <dbReference type="Google" id="ProtNLM"/>
    </source>
</evidence>
<accession>A0AAV6KKK9</accession>
<dbReference type="Pfam" id="PF14416">
    <property type="entry name" value="PMR5N"/>
    <property type="match status" value="1"/>
</dbReference>
<comment type="similarity">
    <text evidence="2">Belongs to the PC-esterase family. TBL subfamily.</text>
</comment>
<dbReference type="InterPro" id="IPR026057">
    <property type="entry name" value="TBL_C"/>
</dbReference>
<dbReference type="GO" id="GO:0005794">
    <property type="term" value="C:Golgi apparatus"/>
    <property type="evidence" value="ECO:0007669"/>
    <property type="project" value="TreeGrafter"/>
</dbReference>
<evidence type="ECO:0000256" key="1">
    <source>
        <dbReference type="ARBA" id="ARBA00004167"/>
    </source>
</evidence>
<dbReference type="InterPro" id="IPR029962">
    <property type="entry name" value="TBL"/>
</dbReference>
<feature type="domain" description="Trichome birefringence-like N-terminal" evidence="9">
    <location>
        <begin position="60"/>
        <end position="113"/>
    </location>
</feature>
<name>A0AAV6KKK9_9ERIC</name>
<evidence type="ECO:0000259" key="9">
    <source>
        <dbReference type="Pfam" id="PF14416"/>
    </source>
</evidence>
<evidence type="ECO:0000256" key="7">
    <source>
        <dbReference type="SAM" id="Phobius"/>
    </source>
</evidence>
<dbReference type="GO" id="GO:0016413">
    <property type="term" value="F:O-acetyltransferase activity"/>
    <property type="evidence" value="ECO:0007669"/>
    <property type="project" value="InterPro"/>
</dbReference>
<comment type="caution">
    <text evidence="10">The sequence shown here is derived from an EMBL/GenBank/DDBJ whole genome shotgun (WGS) entry which is preliminary data.</text>
</comment>
<reference evidence="10" key="1">
    <citation type="submission" date="2020-08" db="EMBL/GenBank/DDBJ databases">
        <title>Plant Genome Project.</title>
        <authorList>
            <person name="Zhang R.-G."/>
        </authorList>
    </citation>
    <scope>NUCLEOTIDE SEQUENCE</scope>
    <source>
        <strain evidence="10">WSP0</strain>
        <tissue evidence="10">Leaf</tissue>
    </source>
</reference>
<dbReference type="PANTHER" id="PTHR32285">
    <property type="entry name" value="PROTEIN TRICHOME BIREFRINGENCE-LIKE 9-RELATED"/>
    <property type="match status" value="1"/>
</dbReference>
<dbReference type="Proteomes" id="UP000823749">
    <property type="component" value="Chromosome 4"/>
</dbReference>
<evidence type="ECO:0000256" key="4">
    <source>
        <dbReference type="ARBA" id="ARBA00022968"/>
    </source>
</evidence>
<keyword evidence="3 7" id="KW-0812">Transmembrane</keyword>
<keyword evidence="6 7" id="KW-0472">Membrane</keyword>
<evidence type="ECO:0000313" key="11">
    <source>
        <dbReference type="Proteomes" id="UP000823749"/>
    </source>
</evidence>
<evidence type="ECO:0000256" key="2">
    <source>
        <dbReference type="ARBA" id="ARBA00007727"/>
    </source>
</evidence>
<evidence type="ECO:0000256" key="3">
    <source>
        <dbReference type="ARBA" id="ARBA00022692"/>
    </source>
</evidence>
<organism evidence="10 11">
    <name type="scientific">Rhododendron griersonianum</name>
    <dbReference type="NCBI Taxonomy" id="479676"/>
    <lineage>
        <taxon>Eukaryota</taxon>
        <taxon>Viridiplantae</taxon>
        <taxon>Streptophyta</taxon>
        <taxon>Embryophyta</taxon>
        <taxon>Tracheophyta</taxon>
        <taxon>Spermatophyta</taxon>
        <taxon>Magnoliopsida</taxon>
        <taxon>eudicotyledons</taxon>
        <taxon>Gunneridae</taxon>
        <taxon>Pentapetalae</taxon>
        <taxon>asterids</taxon>
        <taxon>Ericales</taxon>
        <taxon>Ericaceae</taxon>
        <taxon>Ericoideae</taxon>
        <taxon>Rhodoreae</taxon>
        <taxon>Rhododendron</taxon>
    </lineage>
</organism>
<sequence length="408" mass="47717">MTKTEQALGLVSTRGIGWRFHSLIALLIGALIIITYTYHEGGRKWNIVGDETSSNNLLQGCNLFSGKWVFDNKSYPLYKGQKCQFMLDDFACDKFGRKDLKYQQWRWQPHDCDLPRFDARALLEKLRGKRLIFVGDSLNRNQWVSLVCLVESSIPPGLKSKSTHFNGSLFTFNAIEYNASIDFYWAPFLVESNCDDPFHHHVQYRTVRIEAIENHARHWIDADILIFDSYIWWLEEKIKVLWGLSEKSNETFDVQMVTRYEMGLKTWADWLETHVNRTKTKLFFVSLSPAHLRGEEWGMDANQNCYNETEPILMEGYSGTLSNPKMMQVVEETIDVLEVRGMNVHILNITQLSEYRKDGHPSIYRKQWVNLTEEQLSNPRSYSDCGHWCLPGVPDVWNELLYAYLSYY</sequence>
<feature type="domain" description="Trichome birefringence-like C-terminal" evidence="8">
    <location>
        <begin position="114"/>
        <end position="403"/>
    </location>
</feature>
<dbReference type="AlphaFoldDB" id="A0AAV6KKK9"/>
<keyword evidence="5 7" id="KW-1133">Transmembrane helix</keyword>
<dbReference type="Pfam" id="PF13839">
    <property type="entry name" value="PC-Esterase"/>
    <property type="match status" value="1"/>
</dbReference>
<dbReference type="EMBL" id="JACTNZ010000004">
    <property type="protein sequence ID" value="KAG5552890.1"/>
    <property type="molecule type" value="Genomic_DNA"/>
</dbReference>
<dbReference type="InterPro" id="IPR025846">
    <property type="entry name" value="TBL_N"/>
</dbReference>
<keyword evidence="11" id="KW-1185">Reference proteome</keyword>
<dbReference type="PANTHER" id="PTHR32285:SF239">
    <property type="entry name" value="PROTEIN TRICHOME BIREFRINGENCE-LIKE 34"/>
    <property type="match status" value="1"/>
</dbReference>
<evidence type="ECO:0000256" key="5">
    <source>
        <dbReference type="ARBA" id="ARBA00022989"/>
    </source>
</evidence>
<gene>
    <name evidence="10" type="ORF">RHGRI_010857</name>
</gene>
<evidence type="ECO:0000313" key="10">
    <source>
        <dbReference type="EMBL" id="KAG5552890.1"/>
    </source>
</evidence>
<protein>
    <recommendedName>
        <fullName evidence="12">Trichome birefringence-like N-terminal domain-containing protein</fullName>
    </recommendedName>
</protein>
<feature type="transmembrane region" description="Helical" evidence="7">
    <location>
        <begin position="20"/>
        <end position="38"/>
    </location>
</feature>
<evidence type="ECO:0000259" key="8">
    <source>
        <dbReference type="Pfam" id="PF13839"/>
    </source>
</evidence>
<comment type="subcellular location">
    <subcellularLocation>
        <location evidence="1">Membrane</location>
        <topology evidence="1">Single-pass membrane protein</topology>
    </subcellularLocation>
</comment>